<keyword evidence="2" id="KW-0285">Flavoprotein</keyword>
<accession>A0A6I2U881</accession>
<feature type="domain" description="NADH:flavin oxidoreductase/NADH oxidase N-terminal" evidence="6">
    <location>
        <begin position="9"/>
        <end position="329"/>
    </location>
</feature>
<proteinExistence type="predicted"/>
<keyword evidence="4" id="KW-0521">NADP</keyword>
<gene>
    <name evidence="7" type="ORF">FYJ76_15075</name>
</gene>
<keyword evidence="5" id="KW-0560">Oxidoreductase</keyword>
<organism evidence="7 8">
    <name type="scientific">Ruthenibacterium lactatiformans</name>
    <dbReference type="NCBI Taxonomy" id="1550024"/>
    <lineage>
        <taxon>Bacteria</taxon>
        <taxon>Bacillati</taxon>
        <taxon>Bacillota</taxon>
        <taxon>Clostridia</taxon>
        <taxon>Eubacteriales</taxon>
        <taxon>Oscillospiraceae</taxon>
        <taxon>Ruthenibacterium</taxon>
    </lineage>
</organism>
<dbReference type="Pfam" id="PF00724">
    <property type="entry name" value="Oxidored_FMN"/>
    <property type="match status" value="1"/>
</dbReference>
<evidence type="ECO:0000256" key="4">
    <source>
        <dbReference type="ARBA" id="ARBA00022857"/>
    </source>
</evidence>
<name>A0A6I2U881_9FIRM</name>
<dbReference type="InterPro" id="IPR013785">
    <property type="entry name" value="Aldolase_TIM"/>
</dbReference>
<dbReference type="PANTHER" id="PTHR43303:SF4">
    <property type="entry name" value="NADPH DEHYDROGENASE C23G7.10C-RELATED"/>
    <property type="match status" value="1"/>
</dbReference>
<keyword evidence="3" id="KW-0288">FMN</keyword>
<evidence type="ECO:0000256" key="1">
    <source>
        <dbReference type="ARBA" id="ARBA00001917"/>
    </source>
</evidence>
<dbReference type="Proteomes" id="UP000431913">
    <property type="component" value="Unassembled WGS sequence"/>
</dbReference>
<dbReference type="EMBL" id="VUNJ01000022">
    <property type="protein sequence ID" value="MST93236.1"/>
    <property type="molecule type" value="Genomic_DNA"/>
</dbReference>
<dbReference type="InterPro" id="IPR044152">
    <property type="entry name" value="YqjM-like"/>
</dbReference>
<dbReference type="Gene3D" id="3.20.20.70">
    <property type="entry name" value="Aldolase class I"/>
    <property type="match status" value="1"/>
</dbReference>
<evidence type="ECO:0000256" key="3">
    <source>
        <dbReference type="ARBA" id="ARBA00022643"/>
    </source>
</evidence>
<evidence type="ECO:0000259" key="6">
    <source>
        <dbReference type="Pfam" id="PF00724"/>
    </source>
</evidence>
<dbReference type="CDD" id="cd02803">
    <property type="entry name" value="OYE_like_FMN_family"/>
    <property type="match status" value="1"/>
</dbReference>
<dbReference type="AlphaFoldDB" id="A0A6I2U881"/>
<dbReference type="GO" id="GO:0010181">
    <property type="term" value="F:FMN binding"/>
    <property type="evidence" value="ECO:0007669"/>
    <property type="project" value="InterPro"/>
</dbReference>
<evidence type="ECO:0000313" key="7">
    <source>
        <dbReference type="EMBL" id="MST93236.1"/>
    </source>
</evidence>
<evidence type="ECO:0000313" key="8">
    <source>
        <dbReference type="Proteomes" id="UP000431913"/>
    </source>
</evidence>
<dbReference type="PANTHER" id="PTHR43303">
    <property type="entry name" value="NADPH DEHYDROGENASE C23G7.10C-RELATED"/>
    <property type="match status" value="1"/>
</dbReference>
<comment type="caution">
    <text evidence="7">The sequence shown here is derived from an EMBL/GenBank/DDBJ whole genome shotgun (WGS) entry which is preliminary data.</text>
</comment>
<dbReference type="RefSeq" id="WP_055081399.1">
    <property type="nucleotide sequence ID" value="NZ_JBKWPM010000017.1"/>
</dbReference>
<dbReference type="GO" id="GO:0050661">
    <property type="term" value="F:NADP binding"/>
    <property type="evidence" value="ECO:0007669"/>
    <property type="project" value="InterPro"/>
</dbReference>
<reference evidence="7 8" key="1">
    <citation type="submission" date="2019-08" db="EMBL/GenBank/DDBJ databases">
        <title>In-depth cultivation of the pig gut microbiome towards novel bacterial diversity and tailored functional studies.</title>
        <authorList>
            <person name="Wylensek D."/>
            <person name="Hitch T.C.A."/>
            <person name="Clavel T."/>
        </authorList>
    </citation>
    <scope>NUCLEOTIDE SEQUENCE [LARGE SCALE GENOMIC DNA]</scope>
    <source>
        <strain evidence="7 8">WCA3-601-WT-6J</strain>
    </source>
</reference>
<dbReference type="GO" id="GO:0003959">
    <property type="term" value="F:NADPH dehydrogenase activity"/>
    <property type="evidence" value="ECO:0007669"/>
    <property type="project" value="InterPro"/>
</dbReference>
<dbReference type="SUPFAM" id="SSF51395">
    <property type="entry name" value="FMN-linked oxidoreductases"/>
    <property type="match status" value="1"/>
</dbReference>
<comment type="cofactor">
    <cofactor evidence="1">
        <name>FMN</name>
        <dbReference type="ChEBI" id="CHEBI:58210"/>
    </cofactor>
</comment>
<sequence length="336" mass="35883">MKLLISELPVGSLTLKKRLVMPPMATPKNENNGLATDEVCKYYAEKSQGGFLGLVITEHCYVSIEGKAHNGQLSLADDSTVAGLAQLTQSIHKNGTPVFAQLNHAGGRTQKEITGTRAVAPSAVVLPRSKEGIPIAQAMTAQDIQKVVMDFAQAARRAKQADYDGVEIHSAHGYLLNQFFSPLSNRRTDAYAGNTLEGRLRLHLEILAAIRTEVGNEYPIALRLAACDFMEGGITPEDAVWAAKRLESAGLDLLDISGGFGGYTNPGHMEPGYFSPLSQTVKQAVNIPVLLTGGVQTGTDAECLLEDGKADLIGVGRALLKNSAWAKEAITAVQTM</sequence>
<protein>
    <submittedName>
        <fullName evidence="7">NADH:flavin oxidoreductase</fullName>
    </submittedName>
</protein>
<dbReference type="InterPro" id="IPR001155">
    <property type="entry name" value="OxRdtase_FMN_N"/>
</dbReference>
<evidence type="ECO:0000256" key="2">
    <source>
        <dbReference type="ARBA" id="ARBA00022630"/>
    </source>
</evidence>
<evidence type="ECO:0000256" key="5">
    <source>
        <dbReference type="ARBA" id="ARBA00023002"/>
    </source>
</evidence>